<evidence type="ECO:0000256" key="1">
    <source>
        <dbReference type="ARBA" id="ARBA00022553"/>
    </source>
</evidence>
<dbReference type="InterPro" id="IPR016032">
    <property type="entry name" value="Sig_transdc_resp-reg_C-effctor"/>
</dbReference>
<evidence type="ECO:0000259" key="5">
    <source>
        <dbReference type="PROSITE" id="PS50043"/>
    </source>
</evidence>
<dbReference type="PROSITE" id="PS50043">
    <property type="entry name" value="HTH_LUXR_2"/>
    <property type="match status" value="1"/>
</dbReference>
<dbReference type="PANTHER" id="PTHR43214">
    <property type="entry name" value="TWO-COMPONENT RESPONSE REGULATOR"/>
    <property type="match status" value="1"/>
</dbReference>
<feature type="region of interest" description="Disordered" evidence="4">
    <location>
        <begin position="137"/>
        <end position="181"/>
    </location>
</feature>
<dbReference type="PRINTS" id="PR00038">
    <property type="entry name" value="HTHLUXR"/>
</dbReference>
<dbReference type="CDD" id="cd17535">
    <property type="entry name" value="REC_NarL-like"/>
    <property type="match status" value="1"/>
</dbReference>
<evidence type="ECO:0000256" key="2">
    <source>
        <dbReference type="ARBA" id="ARBA00023125"/>
    </source>
</evidence>
<feature type="compositionally biased region" description="Gly residues" evidence="4">
    <location>
        <begin position="146"/>
        <end position="157"/>
    </location>
</feature>
<dbReference type="InterPro" id="IPR011006">
    <property type="entry name" value="CheY-like_superfamily"/>
</dbReference>
<gene>
    <name evidence="7" type="ORF">HMPREF1317_1303</name>
</gene>
<dbReference type="SMART" id="SM00448">
    <property type="entry name" value="REC"/>
    <property type="match status" value="1"/>
</dbReference>
<evidence type="ECO:0000313" key="8">
    <source>
        <dbReference type="Proteomes" id="UP000004578"/>
    </source>
</evidence>
<proteinExistence type="predicted"/>
<dbReference type="Pfam" id="PF00072">
    <property type="entry name" value="Response_reg"/>
    <property type="match status" value="1"/>
</dbReference>
<dbReference type="RefSeq" id="WP_005871278.1">
    <property type="nucleotide sequence ID" value="NZ_AKFS01000231.1"/>
</dbReference>
<evidence type="ECO:0000256" key="3">
    <source>
        <dbReference type="PROSITE-ProRule" id="PRU00169"/>
    </source>
</evidence>
<dbReference type="OrthoDB" id="9808843at2"/>
<comment type="caution">
    <text evidence="7">The sequence shown here is derived from an EMBL/GenBank/DDBJ whole genome shotgun (WGS) entry which is preliminary data.</text>
</comment>
<dbReference type="AlphaFoldDB" id="J0N9U3"/>
<reference evidence="7 8" key="1">
    <citation type="submission" date="2012-05" db="EMBL/GenBank/DDBJ databases">
        <authorList>
            <person name="Harkins D.M."/>
            <person name="Madupu R."/>
            <person name="Durkin A.S."/>
            <person name="Torralba M."/>
            <person name="Methe B."/>
            <person name="Sutton G.G."/>
            <person name="Nelson K.E."/>
        </authorList>
    </citation>
    <scope>NUCLEOTIDE SEQUENCE [LARGE SCALE GENOMIC DNA]</scope>
    <source>
        <strain evidence="7 8">F0490</strain>
    </source>
</reference>
<keyword evidence="1 3" id="KW-0597">Phosphoprotein</keyword>
<dbReference type="InterPro" id="IPR058245">
    <property type="entry name" value="NreC/VraR/RcsB-like_REC"/>
</dbReference>
<evidence type="ECO:0000256" key="4">
    <source>
        <dbReference type="SAM" id="MobiDB-lite"/>
    </source>
</evidence>
<dbReference type="SUPFAM" id="SSF52172">
    <property type="entry name" value="CheY-like"/>
    <property type="match status" value="1"/>
</dbReference>
<dbReference type="SMART" id="SM00421">
    <property type="entry name" value="HTH_LUXR"/>
    <property type="match status" value="1"/>
</dbReference>
<protein>
    <submittedName>
        <fullName evidence="7">Response regulator receiver domain protein</fullName>
    </submittedName>
</protein>
<evidence type="ECO:0000259" key="6">
    <source>
        <dbReference type="PROSITE" id="PS50110"/>
    </source>
</evidence>
<dbReference type="PROSITE" id="PS50110">
    <property type="entry name" value="RESPONSE_REGULATORY"/>
    <property type="match status" value="1"/>
</dbReference>
<dbReference type="GO" id="GO:0006355">
    <property type="term" value="P:regulation of DNA-templated transcription"/>
    <property type="evidence" value="ECO:0007669"/>
    <property type="project" value="InterPro"/>
</dbReference>
<dbReference type="Gene3D" id="1.10.10.10">
    <property type="entry name" value="Winged helix-like DNA-binding domain superfamily/Winged helix DNA-binding domain"/>
    <property type="match status" value="1"/>
</dbReference>
<dbReference type="Proteomes" id="UP000004578">
    <property type="component" value="Unassembled WGS sequence"/>
</dbReference>
<feature type="domain" description="HTH luxR-type" evidence="5">
    <location>
        <begin position="181"/>
        <end position="246"/>
    </location>
</feature>
<organism evidence="7 8">
    <name type="scientific">Schaalia georgiae F0490</name>
    <dbReference type="NCBI Taxonomy" id="1125717"/>
    <lineage>
        <taxon>Bacteria</taxon>
        <taxon>Bacillati</taxon>
        <taxon>Actinomycetota</taxon>
        <taxon>Actinomycetes</taxon>
        <taxon>Actinomycetales</taxon>
        <taxon>Actinomycetaceae</taxon>
        <taxon>Schaalia</taxon>
    </lineage>
</organism>
<dbReference type="InterPro" id="IPR039420">
    <property type="entry name" value="WalR-like"/>
</dbReference>
<dbReference type="InterPro" id="IPR001789">
    <property type="entry name" value="Sig_transdc_resp-reg_receiver"/>
</dbReference>
<keyword evidence="2" id="KW-0238">DNA-binding</keyword>
<dbReference type="InterPro" id="IPR036388">
    <property type="entry name" value="WH-like_DNA-bd_sf"/>
</dbReference>
<feature type="modified residue" description="4-aspartylphosphate" evidence="3">
    <location>
        <position position="53"/>
    </location>
</feature>
<dbReference type="PATRIC" id="fig|1125717.3.peg.1456"/>
<dbReference type="CDD" id="cd06170">
    <property type="entry name" value="LuxR_C_like"/>
    <property type="match status" value="1"/>
</dbReference>
<dbReference type="Pfam" id="PF00196">
    <property type="entry name" value="GerE"/>
    <property type="match status" value="1"/>
</dbReference>
<name>J0N9U3_9ACTO</name>
<dbReference type="PANTHER" id="PTHR43214:SF43">
    <property type="entry name" value="TWO-COMPONENT RESPONSE REGULATOR"/>
    <property type="match status" value="1"/>
</dbReference>
<feature type="domain" description="Response regulatory" evidence="6">
    <location>
        <begin position="2"/>
        <end position="118"/>
    </location>
</feature>
<keyword evidence="8" id="KW-1185">Reference proteome</keyword>
<dbReference type="Gene3D" id="3.40.50.2300">
    <property type="match status" value="1"/>
</dbReference>
<dbReference type="EMBL" id="AKFS01000231">
    <property type="protein sequence ID" value="EJF41357.1"/>
    <property type="molecule type" value="Genomic_DNA"/>
</dbReference>
<sequence>MRVLIVDDDAIVVQSLATILSAEDGIDVVGTCLSGAEAVQEFRRLRPDVLLMDIRMPGTDGLSAAEEILEGDPQARIVFLTTFSDDEYIVRALRMGARGYLIKQDVAQIAPALRSVMVGVCVLEGDVLERGTAMGMRARPAPASGSGAGTSGSGSGESSGQPGAPGDPGEPAGAVGAPDPRSTVFASLTDREYEVVEAVAAGLDNAEVAERLFMSEGTVRNHISSILAKTGLRNRTQVAVRYYRARM</sequence>
<accession>J0N9U3</accession>
<feature type="compositionally biased region" description="Low complexity" evidence="4">
    <location>
        <begin position="158"/>
        <end position="180"/>
    </location>
</feature>
<dbReference type="GO" id="GO:0000160">
    <property type="term" value="P:phosphorelay signal transduction system"/>
    <property type="evidence" value="ECO:0007669"/>
    <property type="project" value="InterPro"/>
</dbReference>
<dbReference type="SUPFAM" id="SSF46894">
    <property type="entry name" value="C-terminal effector domain of the bipartite response regulators"/>
    <property type="match status" value="1"/>
</dbReference>
<evidence type="ECO:0000313" key="7">
    <source>
        <dbReference type="EMBL" id="EJF41357.1"/>
    </source>
</evidence>
<dbReference type="GO" id="GO:0003677">
    <property type="term" value="F:DNA binding"/>
    <property type="evidence" value="ECO:0007669"/>
    <property type="project" value="UniProtKB-KW"/>
</dbReference>
<dbReference type="InterPro" id="IPR000792">
    <property type="entry name" value="Tscrpt_reg_LuxR_C"/>
</dbReference>
<dbReference type="PROSITE" id="PS00622">
    <property type="entry name" value="HTH_LUXR_1"/>
    <property type="match status" value="1"/>
</dbReference>